<organism evidence="2 3">
    <name type="scientific">Salinimonas sediminis</name>
    <dbReference type="NCBI Taxonomy" id="2303538"/>
    <lineage>
        <taxon>Bacteria</taxon>
        <taxon>Pseudomonadati</taxon>
        <taxon>Pseudomonadota</taxon>
        <taxon>Gammaproteobacteria</taxon>
        <taxon>Alteromonadales</taxon>
        <taxon>Alteromonadaceae</taxon>
        <taxon>Alteromonas/Salinimonas group</taxon>
        <taxon>Salinimonas</taxon>
    </lineage>
</organism>
<dbReference type="SUPFAM" id="SSF53756">
    <property type="entry name" value="UDP-Glycosyltransferase/glycogen phosphorylase"/>
    <property type="match status" value="1"/>
</dbReference>
<reference evidence="2 3" key="1">
    <citation type="submission" date="2018-08" db="EMBL/GenBank/DDBJ databases">
        <title>Salinimonas sediminis sp. nov., a piezophilic bacterium isolated from a deep-sea sediment sample from the New Britain Trench.</title>
        <authorList>
            <person name="Cao J."/>
        </authorList>
    </citation>
    <scope>NUCLEOTIDE SEQUENCE [LARGE SCALE GENOMIC DNA]</scope>
    <source>
        <strain evidence="2 3">N102</strain>
    </source>
</reference>
<proteinExistence type="predicted"/>
<dbReference type="Pfam" id="PF00852">
    <property type="entry name" value="Glyco_transf_10"/>
    <property type="match status" value="1"/>
</dbReference>
<evidence type="ECO:0000313" key="2">
    <source>
        <dbReference type="EMBL" id="AXR07845.1"/>
    </source>
</evidence>
<evidence type="ECO:0000313" key="3">
    <source>
        <dbReference type="Proteomes" id="UP000262073"/>
    </source>
</evidence>
<protein>
    <recommendedName>
        <fullName evidence="1">Fucosyltransferase C-terminal domain-containing protein</fullName>
    </recommendedName>
</protein>
<dbReference type="InterPro" id="IPR055270">
    <property type="entry name" value="Glyco_tran_10_C"/>
</dbReference>
<dbReference type="Proteomes" id="UP000262073">
    <property type="component" value="Chromosome"/>
</dbReference>
<name>A0A346NQN8_9ALTE</name>
<dbReference type="AlphaFoldDB" id="A0A346NQN8"/>
<evidence type="ECO:0000259" key="1">
    <source>
        <dbReference type="Pfam" id="PF00852"/>
    </source>
</evidence>
<accession>A0A346NQN8</accession>
<dbReference type="KEGG" id="salm:D0Y50_16665"/>
<feature type="domain" description="Fucosyltransferase C-terminal" evidence="1">
    <location>
        <begin position="217"/>
        <end position="287"/>
    </location>
</feature>
<dbReference type="EMBL" id="CP031769">
    <property type="protein sequence ID" value="AXR07845.1"/>
    <property type="molecule type" value="Genomic_DNA"/>
</dbReference>
<gene>
    <name evidence="2" type="ORF">D0Y50_16665</name>
</gene>
<dbReference type="RefSeq" id="WP_117318095.1">
    <property type="nucleotide sequence ID" value="NZ_CP031769.1"/>
</dbReference>
<dbReference type="Gene3D" id="3.40.50.11660">
    <property type="entry name" value="Glycosyl transferase family 10, C-terminal domain"/>
    <property type="match status" value="1"/>
</dbReference>
<sequence>MFNIYLYGRYKKRVPFSYSAYENLLGKRFLIVNEAKFSDFIIVSNYKDVEQNQEFFSRTTKKNPNLKIVLFSEEPFWDTLSNYNTEEFFFTVDNGPLAGTKIFNINHQNCDVFDFNYIPYFLTTEASYITRYIFLLTNLLKLTPKMLLNHWDNADYQLGSLSEKRLGAHFDLYNSQKELIGLSRFRSTLAESYTGKKLVHGLGWSPTPRRQKLPDWHSDKISKYLNKSRYLSSIENTHLSNYMTEKLFDSFAVRSFPIYYSSPDHRIKDLISENSYLNLYGYDTHQSVKLIEKHTLSLINADSYLNDADRMLNLFTDCDYITDERFRFIDKVYRKFKKISEHR</sequence>
<keyword evidence="3" id="KW-1185">Reference proteome</keyword>
<dbReference type="OrthoDB" id="5291101at2"/>
<dbReference type="InterPro" id="IPR038577">
    <property type="entry name" value="GT10-like_C_sf"/>
</dbReference>